<keyword evidence="10" id="KW-1185">Reference proteome</keyword>
<proteinExistence type="inferred from homology"/>
<dbReference type="CDD" id="cd05912">
    <property type="entry name" value="OSB_CoA_lg"/>
    <property type="match status" value="1"/>
</dbReference>
<dbReference type="Pfam" id="PF13193">
    <property type="entry name" value="AMP-binding_C"/>
    <property type="match status" value="1"/>
</dbReference>
<dbReference type="InterPro" id="IPR050237">
    <property type="entry name" value="ATP-dep_AMP-bd_enzyme"/>
</dbReference>
<evidence type="ECO:0000256" key="5">
    <source>
        <dbReference type="HAMAP-Rule" id="MF_00731"/>
    </source>
</evidence>
<dbReference type="SUPFAM" id="SSF56801">
    <property type="entry name" value="Acetyl-CoA synthetase-like"/>
    <property type="match status" value="1"/>
</dbReference>
<evidence type="ECO:0000259" key="8">
    <source>
        <dbReference type="Pfam" id="PF13193"/>
    </source>
</evidence>
<keyword evidence="6" id="KW-1133">Transmembrane helix</keyword>
<feature type="transmembrane region" description="Helical" evidence="6">
    <location>
        <begin position="185"/>
        <end position="205"/>
    </location>
</feature>
<dbReference type="PANTHER" id="PTHR43767:SF1">
    <property type="entry name" value="NONRIBOSOMAL PEPTIDE SYNTHASE PES1 (EUROFUNG)-RELATED"/>
    <property type="match status" value="1"/>
</dbReference>
<dbReference type="NCBIfam" id="NF002966">
    <property type="entry name" value="PRK03640.1"/>
    <property type="match status" value="1"/>
</dbReference>
<dbReference type="InterPro" id="IPR010192">
    <property type="entry name" value="MenE"/>
</dbReference>
<evidence type="ECO:0000313" key="9">
    <source>
        <dbReference type="EMBL" id="MFD1361424.1"/>
    </source>
</evidence>
<evidence type="ECO:0000256" key="1">
    <source>
        <dbReference type="ARBA" id="ARBA00022428"/>
    </source>
</evidence>
<feature type="transmembrane region" description="Helical" evidence="6">
    <location>
        <begin position="67"/>
        <end position="86"/>
    </location>
</feature>
<comment type="pathway">
    <text evidence="5">Quinol/quinone metabolism; 1,4-dihydroxy-2-naphthoate biosynthesis; 1,4-dihydroxy-2-naphthoate from chorismate: step 5/7.</text>
</comment>
<feature type="transmembrane region" description="Helical" evidence="6">
    <location>
        <begin position="225"/>
        <end position="247"/>
    </location>
</feature>
<keyword evidence="3 5" id="KW-0547">Nucleotide-binding</keyword>
<name>A0ABW3ZT33_9BACI</name>
<keyword evidence="6" id="KW-0472">Membrane</keyword>
<keyword evidence="6" id="KW-0812">Transmembrane</keyword>
<dbReference type="Gene3D" id="3.30.300.30">
    <property type="match status" value="1"/>
</dbReference>
<accession>A0ABW3ZT33</accession>
<dbReference type="InterPro" id="IPR045851">
    <property type="entry name" value="AMP-bd_C_sf"/>
</dbReference>
<comment type="catalytic activity">
    <reaction evidence="5">
        <text>2-succinylbenzoate + ATP + CoA = 2-succinylbenzoyl-CoA + AMP + diphosphate</text>
        <dbReference type="Rhea" id="RHEA:17009"/>
        <dbReference type="ChEBI" id="CHEBI:18325"/>
        <dbReference type="ChEBI" id="CHEBI:30616"/>
        <dbReference type="ChEBI" id="CHEBI:33019"/>
        <dbReference type="ChEBI" id="CHEBI:57287"/>
        <dbReference type="ChEBI" id="CHEBI:57364"/>
        <dbReference type="ChEBI" id="CHEBI:456215"/>
        <dbReference type="EC" id="6.2.1.26"/>
    </reaction>
</comment>
<dbReference type="PROSITE" id="PS00455">
    <property type="entry name" value="AMP_BINDING"/>
    <property type="match status" value="1"/>
</dbReference>
<evidence type="ECO:0000256" key="2">
    <source>
        <dbReference type="ARBA" id="ARBA00022598"/>
    </source>
</evidence>
<comment type="similarity">
    <text evidence="5">Belongs to the ATP-dependent AMP-binding enzyme family. MenE subfamily.</text>
</comment>
<dbReference type="InterPro" id="IPR020845">
    <property type="entry name" value="AMP-binding_CS"/>
</dbReference>
<dbReference type="EC" id="6.2.1.26" evidence="5"/>
<dbReference type="RefSeq" id="WP_382398985.1">
    <property type="nucleotide sequence ID" value="NZ_JBHTNH010000014.1"/>
</dbReference>
<comment type="function">
    <text evidence="5">Converts 2-succinylbenzoate (OSB) to 2-succinylbenzoyl-CoA (OSB-CoA).</text>
</comment>
<dbReference type="InterPro" id="IPR042099">
    <property type="entry name" value="ANL_N_sf"/>
</dbReference>
<sequence>MAEVIPHWLSKQAELAPNQTAIERPDGNTCTFLELKNKSQSFARKLSGLGVQNNTKVGILSANHIDMVVAIHALSYLGAVAVLLNIRLTEQELNDQLNDAGVSLVLGQLHDRNLNATFHKFSDVWELPERTGKLQSEIDLDAVFTIIYTSGTTGFPKGVVHTYGNHWWSAVGSMLNLGLRARDKWLAVLPIFHVGGLAILIRSVIYGMPVYLMEHYNRQLVHDAIMTRGVTIASVVTVMVNDLLTLLGDKRYPDTFRCMLLGGGPAPKSLLEQAKAKQVPVFQSYGMTETSSQIVTLSPDDALEKLGSSGKPLFPAQLQINAIGDEVGEIFVKGPMVTQGYFNREQATNKSIIDGWLATGDLGYTDQDGFLYVVDRRKDLIISGGENIYPTEIESVLASFDGIHEAGVVGKPDKKWGQVPVAFVVRRQASVSTEAILDFARERLAGYKIPKAIIFLDELPRNASNKLVRSKLAEHLNDNDSRKSLTYGRIRNKL</sequence>
<evidence type="ECO:0000313" key="10">
    <source>
        <dbReference type="Proteomes" id="UP001597178"/>
    </source>
</evidence>
<keyword evidence="2 5" id="KW-0436">Ligase</keyword>
<reference evidence="10" key="1">
    <citation type="journal article" date="2019" name="Int. J. Syst. Evol. Microbiol.">
        <title>The Global Catalogue of Microorganisms (GCM) 10K type strain sequencing project: providing services to taxonomists for standard genome sequencing and annotation.</title>
        <authorList>
            <consortium name="The Broad Institute Genomics Platform"/>
            <consortium name="The Broad Institute Genome Sequencing Center for Infectious Disease"/>
            <person name="Wu L."/>
            <person name="Ma J."/>
        </authorList>
    </citation>
    <scope>NUCLEOTIDE SEQUENCE [LARGE SCALE GENOMIC DNA]</scope>
    <source>
        <strain evidence="10">CCUG 54822</strain>
    </source>
</reference>
<evidence type="ECO:0000259" key="7">
    <source>
        <dbReference type="Pfam" id="PF00501"/>
    </source>
</evidence>
<evidence type="ECO:0000256" key="6">
    <source>
        <dbReference type="SAM" id="Phobius"/>
    </source>
</evidence>
<keyword evidence="4 5" id="KW-0067">ATP-binding</keyword>
<feature type="domain" description="AMP-dependent synthetase/ligase" evidence="7">
    <location>
        <begin position="10"/>
        <end position="342"/>
    </location>
</feature>
<comment type="pathway">
    <text evidence="5">Quinol/quinone metabolism; menaquinone biosynthesis.</text>
</comment>
<protein>
    <recommendedName>
        <fullName evidence="5">2-succinylbenzoate--CoA ligase</fullName>
        <ecNumber evidence="5">6.2.1.26</ecNumber>
    </recommendedName>
    <alternativeName>
        <fullName evidence="5">o-succinylbenzoyl-CoA synthetase</fullName>
        <shortName evidence="5">OSB-CoA synthetase</shortName>
    </alternativeName>
</protein>
<dbReference type="Pfam" id="PF00501">
    <property type="entry name" value="AMP-binding"/>
    <property type="match status" value="1"/>
</dbReference>
<evidence type="ECO:0000256" key="4">
    <source>
        <dbReference type="ARBA" id="ARBA00022840"/>
    </source>
</evidence>
<feature type="domain" description="AMP-binding enzyme C-terminal" evidence="8">
    <location>
        <begin position="392"/>
        <end position="466"/>
    </location>
</feature>
<dbReference type="InterPro" id="IPR000873">
    <property type="entry name" value="AMP-dep_synth/lig_dom"/>
</dbReference>
<dbReference type="InterPro" id="IPR025110">
    <property type="entry name" value="AMP-bd_C"/>
</dbReference>
<evidence type="ECO:0000256" key="3">
    <source>
        <dbReference type="ARBA" id="ARBA00022741"/>
    </source>
</evidence>
<comment type="caution">
    <text evidence="9">The sequence shown here is derived from an EMBL/GenBank/DDBJ whole genome shotgun (WGS) entry which is preliminary data.</text>
</comment>
<gene>
    <name evidence="5" type="primary">menE</name>
    <name evidence="9" type="ORF">ACFQ4A_07125</name>
</gene>
<dbReference type="EMBL" id="JBHTNH010000014">
    <property type="protein sequence ID" value="MFD1361424.1"/>
    <property type="molecule type" value="Genomic_DNA"/>
</dbReference>
<dbReference type="NCBIfam" id="TIGR01923">
    <property type="entry name" value="menE"/>
    <property type="match status" value="1"/>
</dbReference>
<dbReference type="HAMAP" id="MF_00731">
    <property type="entry name" value="MenE"/>
    <property type="match status" value="1"/>
</dbReference>
<dbReference type="Proteomes" id="UP001597178">
    <property type="component" value="Unassembled WGS sequence"/>
</dbReference>
<dbReference type="GO" id="GO:0008756">
    <property type="term" value="F:o-succinylbenzoate-CoA ligase activity"/>
    <property type="evidence" value="ECO:0007669"/>
    <property type="project" value="UniProtKB-EC"/>
</dbReference>
<keyword evidence="1 5" id="KW-0474">Menaquinone biosynthesis</keyword>
<organism evidence="9 10">
    <name type="scientific">Lentibacillus salinarum</name>
    <dbReference type="NCBI Taxonomy" id="446820"/>
    <lineage>
        <taxon>Bacteria</taxon>
        <taxon>Bacillati</taxon>
        <taxon>Bacillota</taxon>
        <taxon>Bacilli</taxon>
        <taxon>Bacillales</taxon>
        <taxon>Bacillaceae</taxon>
        <taxon>Lentibacillus</taxon>
    </lineage>
</organism>
<dbReference type="Gene3D" id="3.40.50.12780">
    <property type="entry name" value="N-terminal domain of ligase-like"/>
    <property type="match status" value="1"/>
</dbReference>
<dbReference type="PANTHER" id="PTHR43767">
    <property type="entry name" value="LONG-CHAIN-FATTY-ACID--COA LIGASE"/>
    <property type="match status" value="1"/>
</dbReference>